<dbReference type="PANTHER" id="PTHR43298:SF2">
    <property type="entry name" value="FMN_FAD EXPORTER YEEO-RELATED"/>
    <property type="match status" value="1"/>
</dbReference>
<dbReference type="InterPro" id="IPR002528">
    <property type="entry name" value="MATE_fam"/>
</dbReference>
<dbReference type="PANTHER" id="PTHR43298">
    <property type="entry name" value="MULTIDRUG RESISTANCE PROTEIN NORM-RELATED"/>
    <property type="match status" value="1"/>
</dbReference>
<name>A0A2W5SP53_9CORY</name>
<gene>
    <name evidence="7" type="ORF">DI525_07250</name>
</gene>
<feature type="transmembrane region" description="Helical" evidence="6">
    <location>
        <begin position="353"/>
        <end position="371"/>
    </location>
</feature>
<feature type="transmembrane region" description="Helical" evidence="6">
    <location>
        <begin position="419"/>
        <end position="437"/>
    </location>
</feature>
<evidence type="ECO:0000313" key="8">
    <source>
        <dbReference type="Proteomes" id="UP000249432"/>
    </source>
</evidence>
<comment type="function">
    <text evidence="1">Multidrug efflux pump.</text>
</comment>
<dbReference type="Proteomes" id="UP000249432">
    <property type="component" value="Unassembled WGS sequence"/>
</dbReference>
<keyword evidence="6" id="KW-0472">Membrane</keyword>
<feature type="transmembrane region" description="Helical" evidence="6">
    <location>
        <begin position="283"/>
        <end position="303"/>
    </location>
</feature>
<dbReference type="GO" id="GO:0042910">
    <property type="term" value="F:xenobiotic transmembrane transporter activity"/>
    <property type="evidence" value="ECO:0007669"/>
    <property type="project" value="InterPro"/>
</dbReference>
<feature type="transmembrane region" description="Helical" evidence="6">
    <location>
        <begin position="392"/>
        <end position="413"/>
    </location>
</feature>
<comment type="similarity">
    <text evidence="2">Belongs to the multi antimicrobial extrusion (MATE) (TC 2.A.66.1) family.</text>
</comment>
<keyword evidence="6" id="KW-0812">Transmembrane</keyword>
<feature type="transmembrane region" description="Helical" evidence="6">
    <location>
        <begin position="124"/>
        <end position="148"/>
    </location>
</feature>
<evidence type="ECO:0000256" key="1">
    <source>
        <dbReference type="ARBA" id="ARBA00003408"/>
    </source>
</evidence>
<protein>
    <recommendedName>
        <fullName evidence="3">Probable multidrug resistance protein NorM</fullName>
    </recommendedName>
    <alternativeName>
        <fullName evidence="5">Multidrug-efflux transporter</fullName>
    </alternativeName>
</protein>
<feature type="transmembrane region" description="Helical" evidence="6">
    <location>
        <begin position="324"/>
        <end position="347"/>
    </location>
</feature>
<feature type="transmembrane region" description="Helical" evidence="6">
    <location>
        <begin position="29"/>
        <end position="49"/>
    </location>
</feature>
<dbReference type="EMBL" id="QFRA01000017">
    <property type="protein sequence ID" value="PZR04400.1"/>
    <property type="molecule type" value="Genomic_DNA"/>
</dbReference>
<dbReference type="AlphaFoldDB" id="A0A2W5SP53"/>
<evidence type="ECO:0000256" key="6">
    <source>
        <dbReference type="SAM" id="Phobius"/>
    </source>
</evidence>
<evidence type="ECO:0000256" key="5">
    <source>
        <dbReference type="ARBA" id="ARBA00031636"/>
    </source>
</evidence>
<dbReference type="GO" id="GO:0015297">
    <property type="term" value="F:antiporter activity"/>
    <property type="evidence" value="ECO:0007669"/>
    <property type="project" value="InterPro"/>
</dbReference>
<dbReference type="GO" id="GO:0005886">
    <property type="term" value="C:plasma membrane"/>
    <property type="evidence" value="ECO:0007669"/>
    <property type="project" value="TreeGrafter"/>
</dbReference>
<evidence type="ECO:0000313" key="7">
    <source>
        <dbReference type="EMBL" id="PZR04400.1"/>
    </source>
</evidence>
<evidence type="ECO:0000256" key="2">
    <source>
        <dbReference type="ARBA" id="ARBA00010199"/>
    </source>
</evidence>
<proteinExistence type="inferred from homology"/>
<feature type="transmembrane region" description="Helical" evidence="6">
    <location>
        <begin position="95"/>
        <end position="118"/>
    </location>
</feature>
<keyword evidence="6" id="KW-1133">Transmembrane helix</keyword>
<dbReference type="Pfam" id="PF01554">
    <property type="entry name" value="MatE"/>
    <property type="match status" value="1"/>
</dbReference>
<sequence length="463" mass="49017">MTYREVYSLALPIAGVQLAGVALTTTDALMLQTLGVVAIAGGGLAMQFYNQIRTMCVGMVTAGGNLVAEAAAEWEKTKSTSGAEKIRQAVRSCMAVGTVTALVGGLLVVALGALVLALPVDSRVAHLTFAMTLTLAPGLIPMIWLNVLRQFAVGMRRPGSLLVVTVISIAVNAGANAALLWLVHKVGWGAAWGVAGIGLSTTLVQIFTLGAFARTLRRDSELSQFFAVIPRRGDTECIRYLIRLGIPVSLTYGSEAAITTIAGLTMGLVSPAMLAAHTVVNQLAYIVYQVCIGFSHGGSVLISRARTEGRESVALVARRVLISVGIYLTAIGVVWLALGRFVVWPFLTDASPATVRIATLLLCLAVLQQFAKGSQNVLVGLLRGVKDTKSGLRATLWGYWLVGVPTLLILGLGLHWEGYGVWTGLILGFGTTALLLAKAFRQRLTELPPVADKRNAEVETVKT</sequence>
<feature type="transmembrane region" description="Helical" evidence="6">
    <location>
        <begin position="189"/>
        <end position="213"/>
    </location>
</feature>
<accession>A0A2W5SP53</accession>
<evidence type="ECO:0000256" key="4">
    <source>
        <dbReference type="ARBA" id="ARBA00022448"/>
    </source>
</evidence>
<feature type="transmembrane region" description="Helical" evidence="6">
    <location>
        <begin position="7"/>
        <end position="23"/>
    </location>
</feature>
<dbReference type="InterPro" id="IPR050222">
    <property type="entry name" value="MATE_MdtK"/>
</dbReference>
<keyword evidence="4" id="KW-0813">Transport</keyword>
<reference evidence="7 8" key="1">
    <citation type="submission" date="2017-08" db="EMBL/GenBank/DDBJ databases">
        <title>Infants hospitalized years apart are colonized by the same room-sourced microbial strains.</title>
        <authorList>
            <person name="Brooks B."/>
            <person name="Olm M.R."/>
            <person name="Firek B.A."/>
            <person name="Baker R."/>
            <person name="Thomas B.C."/>
            <person name="Morowitz M.J."/>
            <person name="Banfield J.F."/>
        </authorList>
    </citation>
    <scope>NUCLEOTIDE SEQUENCE [LARGE SCALE GENOMIC DNA]</scope>
    <source>
        <strain evidence="7">S2_003_000_R1_3</strain>
    </source>
</reference>
<organism evidence="7 8">
    <name type="scientific">Corynebacterium kroppenstedtii</name>
    <dbReference type="NCBI Taxonomy" id="161879"/>
    <lineage>
        <taxon>Bacteria</taxon>
        <taxon>Bacillati</taxon>
        <taxon>Actinomycetota</taxon>
        <taxon>Actinomycetes</taxon>
        <taxon>Mycobacteriales</taxon>
        <taxon>Corynebacteriaceae</taxon>
        <taxon>Corynebacterium</taxon>
    </lineage>
</organism>
<comment type="caution">
    <text evidence="7">The sequence shown here is derived from an EMBL/GenBank/DDBJ whole genome shotgun (WGS) entry which is preliminary data.</text>
</comment>
<feature type="transmembrane region" description="Helical" evidence="6">
    <location>
        <begin position="160"/>
        <end position="183"/>
    </location>
</feature>
<evidence type="ECO:0000256" key="3">
    <source>
        <dbReference type="ARBA" id="ARBA00020268"/>
    </source>
</evidence>